<dbReference type="PROSITE" id="PS50045">
    <property type="entry name" value="SIGMA54_INTERACT_4"/>
    <property type="match status" value="1"/>
</dbReference>
<dbReference type="InterPro" id="IPR036634">
    <property type="entry name" value="PRD_sf"/>
</dbReference>
<accession>A0ABV1G6Y7</accession>
<dbReference type="PANTHER" id="PTHR32071:SF38">
    <property type="entry name" value="PSP OPERON TRANSCRIPTIONAL ACTIVATOR"/>
    <property type="match status" value="1"/>
</dbReference>
<evidence type="ECO:0000256" key="2">
    <source>
        <dbReference type="ARBA" id="ARBA00022840"/>
    </source>
</evidence>
<dbReference type="InterPro" id="IPR002078">
    <property type="entry name" value="Sigma_54_int"/>
</dbReference>
<dbReference type="RefSeq" id="WP_349135867.1">
    <property type="nucleotide sequence ID" value="NZ_JBBMFF010000217.1"/>
</dbReference>
<dbReference type="Gene3D" id="3.40.50.300">
    <property type="entry name" value="P-loop containing nucleotide triphosphate hydrolases"/>
    <property type="match status" value="1"/>
</dbReference>
<evidence type="ECO:0000259" key="4">
    <source>
        <dbReference type="PROSITE" id="PS51372"/>
    </source>
</evidence>
<dbReference type="InterPro" id="IPR003593">
    <property type="entry name" value="AAA+_ATPase"/>
</dbReference>
<name>A0ABV1G6Y7_9FIRM</name>
<dbReference type="CDD" id="cd00009">
    <property type="entry name" value="AAA"/>
    <property type="match status" value="1"/>
</dbReference>
<keyword evidence="1" id="KW-0547">Nucleotide-binding</keyword>
<dbReference type="Gene3D" id="3.40.50.510">
    <property type="entry name" value="Phosphotransferase system, mannose-type IIA component"/>
    <property type="match status" value="1"/>
</dbReference>
<reference evidence="5 6" key="1">
    <citation type="submission" date="2024-03" db="EMBL/GenBank/DDBJ databases">
        <title>Human intestinal bacterial collection.</title>
        <authorList>
            <person name="Pauvert C."/>
            <person name="Hitch T.C.A."/>
            <person name="Clavel T."/>
        </authorList>
    </citation>
    <scope>NUCLEOTIDE SEQUENCE [LARGE SCALE GENOMIC DNA]</scope>
    <source>
        <strain evidence="5 6">CLA-AA-H192</strain>
    </source>
</reference>
<dbReference type="InterPro" id="IPR036662">
    <property type="entry name" value="PTS_EIIA_man-typ_sf"/>
</dbReference>
<evidence type="ECO:0000256" key="1">
    <source>
        <dbReference type="ARBA" id="ARBA00022741"/>
    </source>
</evidence>
<dbReference type="PANTHER" id="PTHR32071">
    <property type="entry name" value="TRANSCRIPTIONAL REGULATORY PROTEIN"/>
    <property type="match status" value="1"/>
</dbReference>
<evidence type="ECO:0000259" key="3">
    <source>
        <dbReference type="PROSITE" id="PS50045"/>
    </source>
</evidence>
<dbReference type="PROSITE" id="PS00676">
    <property type="entry name" value="SIGMA54_INTERACT_2"/>
    <property type="match status" value="1"/>
</dbReference>
<keyword evidence="2" id="KW-0067">ATP-binding</keyword>
<proteinExistence type="predicted"/>
<evidence type="ECO:0000313" key="5">
    <source>
        <dbReference type="EMBL" id="MEQ2511155.1"/>
    </source>
</evidence>
<gene>
    <name evidence="5" type="ORF">WMO66_07840</name>
</gene>
<protein>
    <submittedName>
        <fullName evidence="5">Sigma 54-interacting transcriptional regulator</fullName>
    </submittedName>
</protein>
<dbReference type="InterPro" id="IPR027417">
    <property type="entry name" value="P-loop_NTPase"/>
</dbReference>
<dbReference type="PROSITE" id="PS51372">
    <property type="entry name" value="PRD_2"/>
    <property type="match status" value="1"/>
</dbReference>
<feature type="domain" description="PRD" evidence="4">
    <location>
        <begin position="826"/>
        <end position="932"/>
    </location>
</feature>
<evidence type="ECO:0000313" key="6">
    <source>
        <dbReference type="Proteomes" id="UP001491552"/>
    </source>
</evidence>
<sequence length="932" mass="103326">MRRDHVLQFVLEAAQTPDFQGVTAQAVADALSIWRNDAAVELNKLVAEGKLRRVGKKNVRFFPASEETADIRPEPAVQEELPQAEEETGQYRAFSGLVGADGSLKYQLRVAMAAVAYPPNGLNMLITGSTGSGKSHFARTIWEYAKETKALCGAHAPIPFVEFNCAEYADNPQLLLSHLFGYKKGAFTGALEDKPGLVEQANGGILFLDEIHGLSSTGQEMFFSLLDTGVFRRVGDNTPRTSRFMLIGATTKPLTDLLETFLRRMPVLISMPTLSDRPMKERQELVEHFYAEEAAHIGRTLRIQKGALNSILDYSLHSNLGVLKNLVQLSCAKAFLRENVAGNRTGEIAVTFSDLSFQTYNVSAETEKYAHGDLHFAEDLVVPNQRIQSSAADVASFVDVYDFVESRLSGEQEQHHDAGNLQQIIAAEIDNYYVDMERALQAPDVDRSLLDSVLFPGSIGICSEFLSRASYALNHVYPSIAATLLAMHLSQYVSRMRSEQPAFPLSVRGGLQGYGAELDFLRENRQWLAQAIKVHISTDEMNCLAVLLRQAGKKREKPPVWLTLASGSDGVAAGMARHLNAVYDTNHVHWVDSARGGSLFQSLCDHIATFHGEAGNLIFTDMKVLTTLEPELTKATGVPCRVIPILEQRLLLEASRLTLHPAQQDLNALRDQIIEAYFRQMSHLFQTSGLDLPALREKYAEQTPEKVILSTCITGIGSARTIQEILQKRLAYIPRLHVVAVSALDSVEKLAEQYGSSLRLVVGTVEPNIPGVPFITADRVFSREGIMAIASIVDDWGMDTKQMLSGQEETSGGETISLLAQSLRYIAPHVEQQLAIDCIETMTRQLETGYYRRALPQDVRVRLFMHAASMLERIVNGNPLAMEPEHEELIRQNAAWFERLQALIAASFASFGQEIPRAEAFYFMLSLPQTLE</sequence>
<comment type="caution">
    <text evidence="5">The sequence shown here is derived from an EMBL/GenBank/DDBJ whole genome shotgun (WGS) entry which is preliminary data.</text>
</comment>
<dbReference type="InterPro" id="IPR025943">
    <property type="entry name" value="Sigma_54_int_dom_ATP-bd_2"/>
</dbReference>
<dbReference type="SMART" id="SM00382">
    <property type="entry name" value="AAA"/>
    <property type="match status" value="1"/>
</dbReference>
<dbReference type="Pfam" id="PF00158">
    <property type="entry name" value="Sigma54_activat"/>
    <property type="match status" value="1"/>
</dbReference>
<dbReference type="InterPro" id="IPR011608">
    <property type="entry name" value="PRD"/>
</dbReference>
<organism evidence="5 6">
    <name type="scientific">Faecousia intestinalis</name>
    <dbReference type="NCBI Taxonomy" id="3133167"/>
    <lineage>
        <taxon>Bacteria</taxon>
        <taxon>Bacillati</taxon>
        <taxon>Bacillota</taxon>
        <taxon>Clostridia</taxon>
        <taxon>Eubacteriales</taxon>
        <taxon>Oscillospiraceae</taxon>
        <taxon>Faecousia</taxon>
    </lineage>
</organism>
<keyword evidence="6" id="KW-1185">Reference proteome</keyword>
<dbReference type="EMBL" id="JBBMFF010000217">
    <property type="protein sequence ID" value="MEQ2511155.1"/>
    <property type="molecule type" value="Genomic_DNA"/>
</dbReference>
<dbReference type="SUPFAM" id="SSF63520">
    <property type="entry name" value="PTS-regulatory domain, PRD"/>
    <property type="match status" value="1"/>
</dbReference>
<dbReference type="SUPFAM" id="SSF52540">
    <property type="entry name" value="P-loop containing nucleoside triphosphate hydrolases"/>
    <property type="match status" value="1"/>
</dbReference>
<feature type="domain" description="Sigma-54 factor interaction" evidence="3">
    <location>
        <begin position="97"/>
        <end position="332"/>
    </location>
</feature>
<dbReference type="Proteomes" id="UP001491552">
    <property type="component" value="Unassembled WGS sequence"/>
</dbReference>